<accession>A0A2K1DYR0</accession>
<evidence type="ECO:0000256" key="1">
    <source>
        <dbReference type="ARBA" id="ARBA00007825"/>
    </source>
</evidence>
<comment type="caution">
    <text evidence="6">The sequence shown here is derived from an EMBL/GenBank/DDBJ whole genome shotgun (WGS) entry which is preliminary data.</text>
</comment>
<feature type="signal peptide" evidence="4">
    <location>
        <begin position="1"/>
        <end position="20"/>
    </location>
</feature>
<dbReference type="PANTHER" id="PTHR33711:SF10">
    <property type="entry name" value="INTRADIOL RING-CLEAVAGE DIOXYGENASES DOMAIN-CONTAINING PROTEIN"/>
    <property type="match status" value="1"/>
</dbReference>
<dbReference type="Pfam" id="PF00775">
    <property type="entry name" value="Dioxygenase_C"/>
    <property type="match status" value="1"/>
</dbReference>
<dbReference type="InterPro" id="IPR015889">
    <property type="entry name" value="Intradiol_dOase_core"/>
</dbReference>
<protein>
    <submittedName>
        <fullName evidence="6">Intradiol ring-cleavage dioxygenase</fullName>
    </submittedName>
</protein>
<reference evidence="6 7" key="1">
    <citation type="submission" date="2018-01" db="EMBL/GenBank/DDBJ databases">
        <title>The draft genome of Hanstruepera neustonica JCM19743.</title>
        <authorList>
            <person name="He R.-H."/>
            <person name="Du Z.-J."/>
        </authorList>
    </citation>
    <scope>NUCLEOTIDE SEQUENCE [LARGE SCALE GENOMIC DNA]</scope>
    <source>
        <strain evidence="6 7">JCM19743</strain>
    </source>
</reference>
<feature type="chain" id="PRO_5014385798" evidence="4">
    <location>
        <begin position="21"/>
        <end position="224"/>
    </location>
</feature>
<gene>
    <name evidence="6" type="ORF">C1T31_09235</name>
</gene>
<dbReference type="InterPro" id="IPR050770">
    <property type="entry name" value="Intradiol_RC_Dioxygenase"/>
</dbReference>
<keyword evidence="3" id="KW-0560">Oxidoreductase</keyword>
<keyword evidence="2 6" id="KW-0223">Dioxygenase</keyword>
<dbReference type="OrthoDB" id="933561at2"/>
<evidence type="ECO:0000256" key="3">
    <source>
        <dbReference type="ARBA" id="ARBA00023002"/>
    </source>
</evidence>
<evidence type="ECO:0000313" key="6">
    <source>
        <dbReference type="EMBL" id="PNQ73155.1"/>
    </source>
</evidence>
<evidence type="ECO:0000313" key="7">
    <source>
        <dbReference type="Proteomes" id="UP000236641"/>
    </source>
</evidence>
<dbReference type="PANTHER" id="PTHR33711">
    <property type="entry name" value="DIOXYGENASE, PUTATIVE (AFU_ORTHOLOGUE AFUA_2G02910)-RELATED"/>
    <property type="match status" value="1"/>
</dbReference>
<feature type="domain" description="Intradiol ring-cleavage dioxygenases" evidence="5">
    <location>
        <begin position="70"/>
        <end position="163"/>
    </location>
</feature>
<evidence type="ECO:0000256" key="2">
    <source>
        <dbReference type="ARBA" id="ARBA00022964"/>
    </source>
</evidence>
<name>A0A2K1DYR0_9FLAO</name>
<proteinExistence type="inferred from homology"/>
<dbReference type="Gene3D" id="2.60.130.10">
    <property type="entry name" value="Aromatic compound dioxygenase"/>
    <property type="match status" value="1"/>
</dbReference>
<dbReference type="InterPro" id="IPR000627">
    <property type="entry name" value="Intradiol_dOase_C"/>
</dbReference>
<dbReference type="AlphaFoldDB" id="A0A2K1DYR0"/>
<sequence length="224" mass="25219">MGSKAIKSSILLGFSLLVCACQGQTKQVTTTTQSTNTTGAIVGGPFENRDFMFIGMPQNIKAIDTCPAWQQQGQKLLVTGTIYKQDGKTPAPNIILYYYHTDIYGKYPNSHNLDSRVARHGYMRGWVKTDNQGHYAIYTVRPASYPNTQIMAHIHPAIKEPQFEHPYYIDEWVFDDDPFLTDAQRRNMTNRGGSGILKTTQMNGMQVAQHDIILGLNIPNYPNK</sequence>
<comment type="similarity">
    <text evidence="1">Belongs to the intradiol ring-cleavage dioxygenase family.</text>
</comment>
<dbReference type="RefSeq" id="WP_103052195.1">
    <property type="nucleotide sequence ID" value="NZ_POWF01000004.1"/>
</dbReference>
<dbReference type="Proteomes" id="UP000236641">
    <property type="component" value="Unassembled WGS sequence"/>
</dbReference>
<evidence type="ECO:0000256" key="4">
    <source>
        <dbReference type="SAM" id="SignalP"/>
    </source>
</evidence>
<keyword evidence="4" id="KW-0732">Signal</keyword>
<organism evidence="6 7">
    <name type="scientific">Hanstruepera neustonica</name>
    <dbReference type="NCBI Taxonomy" id="1445657"/>
    <lineage>
        <taxon>Bacteria</taxon>
        <taxon>Pseudomonadati</taxon>
        <taxon>Bacteroidota</taxon>
        <taxon>Flavobacteriia</taxon>
        <taxon>Flavobacteriales</taxon>
        <taxon>Flavobacteriaceae</taxon>
        <taxon>Hanstruepera</taxon>
    </lineage>
</organism>
<dbReference type="SUPFAM" id="SSF49482">
    <property type="entry name" value="Aromatic compound dioxygenase"/>
    <property type="match status" value="1"/>
</dbReference>
<dbReference type="PROSITE" id="PS51257">
    <property type="entry name" value="PROKAR_LIPOPROTEIN"/>
    <property type="match status" value="1"/>
</dbReference>
<keyword evidence="7" id="KW-1185">Reference proteome</keyword>
<dbReference type="GO" id="GO:0016702">
    <property type="term" value="F:oxidoreductase activity, acting on single donors with incorporation of molecular oxygen, incorporation of two atoms of oxygen"/>
    <property type="evidence" value="ECO:0007669"/>
    <property type="project" value="InterPro"/>
</dbReference>
<dbReference type="EMBL" id="POWF01000004">
    <property type="protein sequence ID" value="PNQ73155.1"/>
    <property type="molecule type" value="Genomic_DNA"/>
</dbReference>
<evidence type="ECO:0000259" key="5">
    <source>
        <dbReference type="Pfam" id="PF00775"/>
    </source>
</evidence>
<dbReference type="GO" id="GO:0008199">
    <property type="term" value="F:ferric iron binding"/>
    <property type="evidence" value="ECO:0007669"/>
    <property type="project" value="InterPro"/>
</dbReference>